<dbReference type="EMBL" id="JAULSW010000007">
    <property type="protein sequence ID" value="KAK3375472.1"/>
    <property type="molecule type" value="Genomic_DNA"/>
</dbReference>
<name>A0AAE0KG03_9PEZI</name>
<keyword evidence="3" id="KW-1185">Reference proteome</keyword>
<gene>
    <name evidence="2" type="ORF">B0H63DRAFT_526718</name>
</gene>
<evidence type="ECO:0000256" key="1">
    <source>
        <dbReference type="SAM" id="MobiDB-lite"/>
    </source>
</evidence>
<dbReference type="AlphaFoldDB" id="A0AAE0KG03"/>
<evidence type="ECO:0000313" key="2">
    <source>
        <dbReference type="EMBL" id="KAK3375472.1"/>
    </source>
</evidence>
<organism evidence="2 3">
    <name type="scientific">Podospora didyma</name>
    <dbReference type="NCBI Taxonomy" id="330526"/>
    <lineage>
        <taxon>Eukaryota</taxon>
        <taxon>Fungi</taxon>
        <taxon>Dikarya</taxon>
        <taxon>Ascomycota</taxon>
        <taxon>Pezizomycotina</taxon>
        <taxon>Sordariomycetes</taxon>
        <taxon>Sordariomycetidae</taxon>
        <taxon>Sordariales</taxon>
        <taxon>Podosporaceae</taxon>
        <taxon>Podospora</taxon>
    </lineage>
</organism>
<feature type="region of interest" description="Disordered" evidence="1">
    <location>
        <begin position="122"/>
        <end position="152"/>
    </location>
</feature>
<accession>A0AAE0KG03</accession>
<reference evidence="2" key="2">
    <citation type="submission" date="2023-06" db="EMBL/GenBank/DDBJ databases">
        <authorList>
            <consortium name="Lawrence Berkeley National Laboratory"/>
            <person name="Haridas S."/>
            <person name="Hensen N."/>
            <person name="Bonometti L."/>
            <person name="Westerberg I."/>
            <person name="Brannstrom I.O."/>
            <person name="Guillou S."/>
            <person name="Cros-Aarteil S."/>
            <person name="Calhoun S."/>
            <person name="Kuo A."/>
            <person name="Mondo S."/>
            <person name="Pangilinan J."/>
            <person name="Riley R."/>
            <person name="LaButti K."/>
            <person name="Andreopoulos B."/>
            <person name="Lipzen A."/>
            <person name="Chen C."/>
            <person name="Yanf M."/>
            <person name="Daum C."/>
            <person name="Ng V."/>
            <person name="Clum A."/>
            <person name="Steindorff A."/>
            <person name="Ohm R."/>
            <person name="Martin F."/>
            <person name="Silar P."/>
            <person name="Natvig D."/>
            <person name="Lalanne C."/>
            <person name="Gautier V."/>
            <person name="Ament-velasquez S.L."/>
            <person name="Kruys A."/>
            <person name="Hutchinson M.I."/>
            <person name="Powell A.J."/>
            <person name="Barry K."/>
            <person name="Miller A.N."/>
            <person name="Grigoriev I.V."/>
            <person name="Debuchy R."/>
            <person name="Gladieux P."/>
            <person name="Thoren M.H."/>
            <person name="Johannesson H."/>
        </authorList>
    </citation>
    <scope>NUCLEOTIDE SEQUENCE</scope>
    <source>
        <strain evidence="2">CBS 232.78</strain>
    </source>
</reference>
<feature type="compositionally biased region" description="Polar residues" evidence="1">
    <location>
        <begin position="129"/>
        <end position="148"/>
    </location>
</feature>
<sequence>MAIKAAVKVQPLFYPKLLNNRAKDVVDDPLNRSFNRNAIATLAREGGTIINLSCILRLQCTFEIERKSSMLQLHDMSRFENTNVFDDDAKPTRNDHLFRTTHIQKGRNSIIGMDADFFLSESRDETVPQEKSSGVHTKHLTPSATGSPDETEEDGVYLKPYVFKLASCPLPSNADTKISSRQHGLRVTTVEQHLLTVLYFHSQRTRRHSRSIQWYRLDRKNSNNMNSSSS</sequence>
<evidence type="ECO:0000313" key="3">
    <source>
        <dbReference type="Proteomes" id="UP001285441"/>
    </source>
</evidence>
<reference evidence="2" key="1">
    <citation type="journal article" date="2023" name="Mol. Phylogenet. Evol.">
        <title>Genome-scale phylogeny and comparative genomics of the fungal order Sordariales.</title>
        <authorList>
            <person name="Hensen N."/>
            <person name="Bonometti L."/>
            <person name="Westerberg I."/>
            <person name="Brannstrom I.O."/>
            <person name="Guillou S."/>
            <person name="Cros-Aarteil S."/>
            <person name="Calhoun S."/>
            <person name="Haridas S."/>
            <person name="Kuo A."/>
            <person name="Mondo S."/>
            <person name="Pangilinan J."/>
            <person name="Riley R."/>
            <person name="LaButti K."/>
            <person name="Andreopoulos B."/>
            <person name="Lipzen A."/>
            <person name="Chen C."/>
            <person name="Yan M."/>
            <person name="Daum C."/>
            <person name="Ng V."/>
            <person name="Clum A."/>
            <person name="Steindorff A."/>
            <person name="Ohm R.A."/>
            <person name="Martin F."/>
            <person name="Silar P."/>
            <person name="Natvig D.O."/>
            <person name="Lalanne C."/>
            <person name="Gautier V."/>
            <person name="Ament-Velasquez S.L."/>
            <person name="Kruys A."/>
            <person name="Hutchinson M.I."/>
            <person name="Powell A.J."/>
            <person name="Barry K."/>
            <person name="Miller A.N."/>
            <person name="Grigoriev I.V."/>
            <person name="Debuchy R."/>
            <person name="Gladieux P."/>
            <person name="Hiltunen Thoren M."/>
            <person name="Johannesson H."/>
        </authorList>
    </citation>
    <scope>NUCLEOTIDE SEQUENCE</scope>
    <source>
        <strain evidence="2">CBS 232.78</strain>
    </source>
</reference>
<comment type="caution">
    <text evidence="2">The sequence shown here is derived from an EMBL/GenBank/DDBJ whole genome shotgun (WGS) entry which is preliminary data.</text>
</comment>
<proteinExistence type="predicted"/>
<dbReference type="Proteomes" id="UP001285441">
    <property type="component" value="Unassembled WGS sequence"/>
</dbReference>
<protein>
    <submittedName>
        <fullName evidence="2">Uncharacterized protein</fullName>
    </submittedName>
</protein>